<dbReference type="PANTHER" id="PTHR43400:SF7">
    <property type="entry name" value="FAD-DEPENDENT OXIDOREDUCTASE 2 FAD BINDING DOMAIN-CONTAINING PROTEIN"/>
    <property type="match status" value="1"/>
</dbReference>
<feature type="domain" description="FAD-dependent oxidoreductase 2 FAD-binding" evidence="5">
    <location>
        <begin position="19"/>
        <end position="435"/>
    </location>
</feature>
<dbReference type="Proteomes" id="UP000237647">
    <property type="component" value="Unassembled WGS sequence"/>
</dbReference>
<organism evidence="6 7">
    <name type="scientific">Vreelandella songnenensis</name>
    <dbReference type="NCBI Taxonomy" id="1176243"/>
    <lineage>
        <taxon>Bacteria</taxon>
        <taxon>Pseudomonadati</taxon>
        <taxon>Pseudomonadota</taxon>
        <taxon>Gammaproteobacteria</taxon>
        <taxon>Oceanospirillales</taxon>
        <taxon>Halomonadaceae</taxon>
        <taxon>Vreelandella</taxon>
    </lineage>
</organism>
<dbReference type="Pfam" id="PF00890">
    <property type="entry name" value="FAD_binding_2"/>
    <property type="match status" value="1"/>
</dbReference>
<evidence type="ECO:0000256" key="3">
    <source>
        <dbReference type="ARBA" id="ARBA00022827"/>
    </source>
</evidence>
<dbReference type="AlphaFoldDB" id="A0A2T0UQH8"/>
<dbReference type="InterPro" id="IPR003953">
    <property type="entry name" value="FAD-dep_OxRdtase_2_FAD-bd"/>
</dbReference>
<dbReference type="RefSeq" id="WP_106376097.1">
    <property type="nucleotide sequence ID" value="NZ_PVTK01000014.1"/>
</dbReference>
<evidence type="ECO:0000256" key="1">
    <source>
        <dbReference type="ARBA" id="ARBA00001974"/>
    </source>
</evidence>
<evidence type="ECO:0000313" key="7">
    <source>
        <dbReference type="Proteomes" id="UP000237647"/>
    </source>
</evidence>
<dbReference type="InterPro" id="IPR050315">
    <property type="entry name" value="FAD-oxidoreductase_2"/>
</dbReference>
<evidence type="ECO:0000259" key="5">
    <source>
        <dbReference type="Pfam" id="PF00890"/>
    </source>
</evidence>
<sequence>MAIVPYTHTTEFDAHLPLLIIGGGACGLVAALAAQEAGIELAVLERDALPRGSTAMSSGFIPAANTRFQKALGVNDTPAEMAADIQRKNGHEADPAIVDVLATRSGPVIEWLAEQHRLPFELVEGFLYPGHTHLRMHATPRRTGEELMGALLGAVETAGVDILTQARVVDLHVDDARRVRGVTLERPDGSRETIGCDALILACNGYGGNPELVDRHIPSLKHALYYGHEGNQGDALLWGQAMGVSTKDLGACQGHGSLATPHQTLISWAVMMQGGIQVNVQGARFSNEHGGYSEQAAKVLAQPDKIAWNVFDERIHASMLAFEDYRNAFEAGAVRRFERLNEMAAGLNLPLAALENTFAAMEQHADQKTVDTFGRRFEPSLLLAPPYYAIRVTGALFHTQGGLEINPQARVLTPQGQALPNLFAAGGAARGVSGSSDSGYLSGNGLLSAVVLGAVAGESAAALLNLKLHSGVLP</sequence>
<evidence type="ECO:0000256" key="2">
    <source>
        <dbReference type="ARBA" id="ARBA00022630"/>
    </source>
</evidence>
<comment type="caution">
    <text evidence="6">The sequence shown here is derived from an EMBL/GenBank/DDBJ whole genome shotgun (WGS) entry which is preliminary data.</text>
</comment>
<dbReference type="SUPFAM" id="SSF51905">
    <property type="entry name" value="FAD/NAD(P)-binding domain"/>
    <property type="match status" value="1"/>
</dbReference>
<evidence type="ECO:0000256" key="4">
    <source>
        <dbReference type="ARBA" id="ARBA00023002"/>
    </source>
</evidence>
<keyword evidence="4" id="KW-0560">Oxidoreductase</keyword>
<gene>
    <name evidence="6" type="ORF">B0H98_1146</name>
</gene>
<accession>A0A2T0UQH8</accession>
<keyword evidence="3" id="KW-0274">FAD</keyword>
<dbReference type="PRINTS" id="PR00411">
    <property type="entry name" value="PNDRDTASEI"/>
</dbReference>
<dbReference type="InterPro" id="IPR027477">
    <property type="entry name" value="Succ_DH/fumarate_Rdtase_cat_sf"/>
</dbReference>
<proteinExistence type="predicted"/>
<dbReference type="SUPFAM" id="SSF56425">
    <property type="entry name" value="Succinate dehydrogenase/fumarate reductase flavoprotein, catalytic domain"/>
    <property type="match status" value="1"/>
</dbReference>
<dbReference type="PANTHER" id="PTHR43400">
    <property type="entry name" value="FUMARATE REDUCTASE"/>
    <property type="match status" value="1"/>
</dbReference>
<reference evidence="6 7" key="1">
    <citation type="submission" date="2018-03" db="EMBL/GenBank/DDBJ databases">
        <title>Genomic Encyclopedia of Type Strains, Phase III (KMG-III): the genomes of soil and plant-associated and newly described type strains.</title>
        <authorList>
            <person name="Whitman W."/>
        </authorList>
    </citation>
    <scope>NUCLEOTIDE SEQUENCE [LARGE SCALE GENOMIC DNA]</scope>
    <source>
        <strain evidence="6 7">CGMCC 1.12152</strain>
    </source>
</reference>
<name>A0A2T0UQH8_9GAMM</name>
<keyword evidence="7" id="KW-1185">Reference proteome</keyword>
<dbReference type="InterPro" id="IPR036188">
    <property type="entry name" value="FAD/NAD-bd_sf"/>
</dbReference>
<dbReference type="Gene3D" id="3.90.700.10">
    <property type="entry name" value="Succinate dehydrogenase/fumarate reductase flavoprotein, catalytic domain"/>
    <property type="match status" value="1"/>
</dbReference>
<dbReference type="Gene3D" id="3.50.50.60">
    <property type="entry name" value="FAD/NAD(P)-binding domain"/>
    <property type="match status" value="1"/>
</dbReference>
<protein>
    <submittedName>
        <fullName evidence="6">Fumarate reductase flavoprotein subunit</fullName>
    </submittedName>
</protein>
<dbReference type="GO" id="GO:0016491">
    <property type="term" value="F:oxidoreductase activity"/>
    <property type="evidence" value="ECO:0007669"/>
    <property type="project" value="UniProtKB-KW"/>
</dbReference>
<dbReference type="EMBL" id="PVTK01000014">
    <property type="protein sequence ID" value="PRY60181.1"/>
    <property type="molecule type" value="Genomic_DNA"/>
</dbReference>
<evidence type="ECO:0000313" key="6">
    <source>
        <dbReference type="EMBL" id="PRY60181.1"/>
    </source>
</evidence>
<comment type="cofactor">
    <cofactor evidence="1">
        <name>FAD</name>
        <dbReference type="ChEBI" id="CHEBI:57692"/>
    </cofactor>
</comment>
<keyword evidence="2" id="KW-0285">Flavoprotein</keyword>
<dbReference type="OrthoDB" id="337830at2"/>